<keyword evidence="2" id="KW-1185">Reference proteome</keyword>
<dbReference type="Proteomes" id="UP000196710">
    <property type="component" value="Chromosome"/>
</dbReference>
<dbReference type="EMBL" id="CP021422">
    <property type="protein sequence ID" value="ASB40561.1"/>
    <property type="molecule type" value="Genomic_DNA"/>
</dbReference>
<protein>
    <submittedName>
        <fullName evidence="1">Uncharacterized protein</fullName>
    </submittedName>
</protein>
<sequence>MLHYLILRRDIPQFPPNNLVAAGVHLPAAYRADTFFLWQLVNNLLCWQLRKVQFPFPSLLFPLVYDLL</sequence>
<organism evidence="1 2">
    <name type="scientific">Acutalibacter muris</name>
    <dbReference type="NCBI Taxonomy" id="1796620"/>
    <lineage>
        <taxon>Bacteria</taxon>
        <taxon>Bacillati</taxon>
        <taxon>Bacillota</taxon>
        <taxon>Clostridia</taxon>
        <taxon>Eubacteriales</taxon>
        <taxon>Acutalibacteraceae</taxon>
        <taxon>Acutalibacter</taxon>
    </lineage>
</organism>
<evidence type="ECO:0000313" key="2">
    <source>
        <dbReference type="Proteomes" id="UP000196710"/>
    </source>
</evidence>
<name>A0ABN5A591_9FIRM</name>
<gene>
    <name evidence="1" type="ORF">ADH66_07755</name>
</gene>
<evidence type="ECO:0000313" key="1">
    <source>
        <dbReference type="EMBL" id="ASB40561.1"/>
    </source>
</evidence>
<reference evidence="2" key="1">
    <citation type="submission" date="2017-05" db="EMBL/GenBank/DDBJ databases">
        <title>Improved OligoMM genomes.</title>
        <authorList>
            <person name="Garzetti D."/>
        </authorList>
    </citation>
    <scope>NUCLEOTIDE SEQUENCE [LARGE SCALE GENOMIC DNA]</scope>
    <source>
        <strain evidence="2">KB18</strain>
    </source>
</reference>
<proteinExistence type="predicted"/>
<accession>A0ABN5A591</accession>